<reference evidence="4" key="1">
    <citation type="submission" date="2021-03" db="EMBL/GenBank/DDBJ databases">
        <title>Comparative genomics and phylogenomic investigation of the class Geoglossomycetes provide insights into ecological specialization and systematics.</title>
        <authorList>
            <person name="Melie T."/>
            <person name="Pirro S."/>
            <person name="Miller A.N."/>
            <person name="Quandt A."/>
        </authorList>
    </citation>
    <scope>NUCLEOTIDE SEQUENCE</scope>
    <source>
        <strain evidence="4">CAQ_001_2017</strain>
    </source>
</reference>
<keyword evidence="5" id="KW-1185">Reference proteome</keyword>
<keyword evidence="1" id="KW-0175">Coiled coil</keyword>
<dbReference type="InterPro" id="IPR036638">
    <property type="entry name" value="HLH_DNA-bd_sf"/>
</dbReference>
<dbReference type="PANTHER" id="PTHR47336">
    <property type="entry name" value="TRANSCRIPTION FACTOR HMS1-RELATED"/>
    <property type="match status" value="1"/>
</dbReference>
<dbReference type="Pfam" id="PF09427">
    <property type="entry name" value="DUF2014"/>
    <property type="match status" value="1"/>
</dbReference>
<evidence type="ECO:0000256" key="2">
    <source>
        <dbReference type="SAM" id="MobiDB-lite"/>
    </source>
</evidence>
<feature type="region of interest" description="Disordered" evidence="2">
    <location>
        <begin position="393"/>
        <end position="424"/>
    </location>
</feature>
<feature type="domain" description="BHLH" evidence="3">
    <location>
        <begin position="256"/>
        <end position="327"/>
    </location>
</feature>
<feature type="compositionally biased region" description="Polar residues" evidence="2">
    <location>
        <begin position="242"/>
        <end position="255"/>
    </location>
</feature>
<evidence type="ECO:0000313" key="5">
    <source>
        <dbReference type="Proteomes" id="UP000750711"/>
    </source>
</evidence>
<name>A0A9P8LF46_9PEZI</name>
<dbReference type="Proteomes" id="UP000750711">
    <property type="component" value="Unassembled WGS sequence"/>
</dbReference>
<dbReference type="InterPro" id="IPR052099">
    <property type="entry name" value="Regulatory_TF_Diverse"/>
</dbReference>
<accession>A0A9P8LF46</accession>
<dbReference type="InterPro" id="IPR011598">
    <property type="entry name" value="bHLH_dom"/>
</dbReference>
<dbReference type="GO" id="GO:0045944">
    <property type="term" value="P:positive regulation of transcription by RNA polymerase II"/>
    <property type="evidence" value="ECO:0007669"/>
    <property type="project" value="InterPro"/>
</dbReference>
<sequence>MDLVDDLDYDSWETLLEKLDQGADVTTYPFSSDSLDPLSLGFDPDPATVLQDPNRHAASNDAQTVPWPDLRDSDMLVEANAVESYPDGGWGDALQMGEAVEDAPPFEVAPGRLELSASPPDAPDETLWDIGTQDTMSASLASLPAVETTPEPTHSEGFCELYGSRDSSSMPLAGWTDQNVYANPLPSSTGAAVWPRNQQDFQLSPDSAVTIETPPSISSVPPLSPEPVAGSCGKRVKPPLDTTPTTRPQLRGKNSQVKKTHNAIERRYRQKLNAGMTALRDSVPELRAVSQGNLGSDGESGGPEDPLALRLNKSTILSKAVEYIKRLERRNSRLAQQYEVQKSQLDAFQRFNAAGCNGGSPNFVDNQNLFYDVDLGGSPGGTMQFQLPQQQGRELAGQPALSPGRSLPRVHNRRGGGGGGRKMSRGTLSKLMIGSMGCTMLAEGLREREQGGGASAGRGLFALPLEMIHGLRHLLALPGGGALTGVHGNPFSPDLLVLARVVLIIGAIIYILSPSSFDPAPKSMKESILTPPTTAALGSGVSPVVVRREAWLTAIQTIRFPSHSFLREPVALITTFLSYCLRFAFGAEIYARLTGATKEQESARIKAWESALDAQLAGGDADISNTRLALSLVASFSLPATSAALMLRALHIRVLLMNSGYVLERISTRLARRYWNEARLLHKTATGDTSCVVGTVTGPEGLPPHLAALLDMEYHDVMLDDILRRAHNLVWGYPTSEGVQDMDEGIDAVVEDFSIRTPLDALAAWWSSFTLHRGLIRHLEATDVETREKENPEVTRCVRAAIQVAPPMSGARLRALVARAVLSPADNSRASLSSALEALPNCEIYRVQASKLVARSAASAVTMAGIRVAVRCAMALVSLNHSAGAGGRFASIRFIRNLSPDDGRGGSSAASHLDTRIGLLGFTAAWKALNAFAADEGLAPESREVVEGVALGLRVWMGGEKGRRCGLGRPERARIVDMCLEIGKRCLRTNDGKGEVEGEGE</sequence>
<feature type="coiled-coil region" evidence="1">
    <location>
        <begin position="317"/>
        <end position="344"/>
    </location>
</feature>
<protein>
    <recommendedName>
        <fullName evidence="3">BHLH domain-containing protein</fullName>
    </recommendedName>
</protein>
<dbReference type="GO" id="GO:0046983">
    <property type="term" value="F:protein dimerization activity"/>
    <property type="evidence" value="ECO:0007669"/>
    <property type="project" value="InterPro"/>
</dbReference>
<dbReference type="SMART" id="SM00353">
    <property type="entry name" value="HLH"/>
    <property type="match status" value="1"/>
</dbReference>
<evidence type="ECO:0000313" key="4">
    <source>
        <dbReference type="EMBL" id="KAH0562945.1"/>
    </source>
</evidence>
<dbReference type="Gene3D" id="4.10.280.10">
    <property type="entry name" value="Helix-loop-helix DNA-binding domain"/>
    <property type="match status" value="1"/>
</dbReference>
<dbReference type="PROSITE" id="PS50888">
    <property type="entry name" value="BHLH"/>
    <property type="match status" value="1"/>
</dbReference>
<evidence type="ECO:0000256" key="1">
    <source>
        <dbReference type="SAM" id="Coils"/>
    </source>
</evidence>
<dbReference type="AlphaFoldDB" id="A0A9P8LF46"/>
<comment type="caution">
    <text evidence="4">The sequence shown here is derived from an EMBL/GenBank/DDBJ whole genome shotgun (WGS) entry which is preliminary data.</text>
</comment>
<organism evidence="4 5">
    <name type="scientific">Trichoglossum hirsutum</name>
    <dbReference type="NCBI Taxonomy" id="265104"/>
    <lineage>
        <taxon>Eukaryota</taxon>
        <taxon>Fungi</taxon>
        <taxon>Dikarya</taxon>
        <taxon>Ascomycota</taxon>
        <taxon>Pezizomycotina</taxon>
        <taxon>Geoglossomycetes</taxon>
        <taxon>Geoglossales</taxon>
        <taxon>Geoglossaceae</taxon>
        <taxon>Trichoglossum</taxon>
    </lineage>
</organism>
<dbReference type="SUPFAM" id="SSF47459">
    <property type="entry name" value="HLH, helix-loop-helix DNA-binding domain"/>
    <property type="match status" value="1"/>
</dbReference>
<dbReference type="CDD" id="cd11395">
    <property type="entry name" value="bHLHzip_SREBP_like"/>
    <property type="match status" value="1"/>
</dbReference>
<dbReference type="Pfam" id="PF00010">
    <property type="entry name" value="HLH"/>
    <property type="match status" value="1"/>
</dbReference>
<dbReference type="PANTHER" id="PTHR47336:SF2">
    <property type="entry name" value="TRANSCRIPTION FACTOR HMS1-RELATED"/>
    <property type="match status" value="1"/>
</dbReference>
<dbReference type="InterPro" id="IPR019006">
    <property type="entry name" value="Sre1_C"/>
</dbReference>
<dbReference type="GO" id="GO:0032933">
    <property type="term" value="P:SREBP signaling pathway"/>
    <property type="evidence" value="ECO:0007669"/>
    <property type="project" value="InterPro"/>
</dbReference>
<gene>
    <name evidence="4" type="ORF">GP486_002491</name>
</gene>
<evidence type="ECO:0000259" key="3">
    <source>
        <dbReference type="PROSITE" id="PS50888"/>
    </source>
</evidence>
<dbReference type="EMBL" id="JAGHQM010000280">
    <property type="protein sequence ID" value="KAH0562945.1"/>
    <property type="molecule type" value="Genomic_DNA"/>
</dbReference>
<feature type="region of interest" description="Disordered" evidence="2">
    <location>
        <begin position="213"/>
        <end position="263"/>
    </location>
</feature>
<proteinExistence type="predicted"/>